<evidence type="ECO:0000256" key="1">
    <source>
        <dbReference type="SAM" id="MobiDB-lite"/>
    </source>
</evidence>
<evidence type="ECO:0000313" key="4">
    <source>
        <dbReference type="Proteomes" id="UP000577724"/>
    </source>
</evidence>
<feature type="region of interest" description="Disordered" evidence="1">
    <location>
        <begin position="165"/>
        <end position="196"/>
    </location>
</feature>
<reference evidence="3 4" key="1">
    <citation type="submission" date="2020-05" db="EMBL/GenBank/DDBJ databases">
        <title>Genome Sequencing of Type Strains.</title>
        <authorList>
            <person name="Lemaire J.F."/>
            <person name="Inderbitzin P."/>
            <person name="Gregorio O.A."/>
            <person name="Collins S.B."/>
            <person name="Wespe N."/>
            <person name="Knight-Connoni V."/>
        </authorList>
    </citation>
    <scope>NUCLEOTIDE SEQUENCE [LARGE SCALE GENOMIC DNA]</scope>
    <source>
        <strain evidence="3 4">DSM 19942</strain>
    </source>
</reference>
<keyword evidence="2" id="KW-1133">Transmembrane helix</keyword>
<dbReference type="Proteomes" id="UP000577724">
    <property type="component" value="Unassembled WGS sequence"/>
</dbReference>
<dbReference type="PANTHER" id="PTHR34351:SF2">
    <property type="entry name" value="DUF58 DOMAIN-CONTAINING PROTEIN"/>
    <property type="match status" value="1"/>
</dbReference>
<protein>
    <submittedName>
        <fullName evidence="3">DUF58 domain-containing protein</fullName>
    </submittedName>
</protein>
<accession>A0ABX2MNG2</accession>
<comment type="caution">
    <text evidence="3">The sequence shown here is derived from an EMBL/GenBank/DDBJ whole genome shotgun (WGS) entry which is preliminary data.</text>
</comment>
<evidence type="ECO:0000313" key="3">
    <source>
        <dbReference type="EMBL" id="NUU55574.1"/>
    </source>
</evidence>
<keyword evidence="2" id="KW-0812">Transmembrane</keyword>
<sequence>MTALGQRMLGAILVIVFASLYVWHGGKAALFLSIMAALMLASALIIHFLGPRNINIRRQMHANRVVAGERTRVAVELKFDCPIPLLWIILCENTPAGVHRKLLFPGNRRQFTYQYELSGLRRGVYRWESSRLYWGDVFGWNTVSAETVNHTSLIVVPQAAEWGENNPGEYSAVGEDALSERRSSQGNRSPEFREYQQGDPLGRVHWKSTAKTGRLQTFLPETSDSVSLGILVYEGASGYEVRQSEKRDTPAFERVVRAAARWIHTAERDNIPYQLWTEGGGSGSAHQEKWQQELLHSPENHALDKLAQARISAPQAVSPSLRTEMLDRMAIGSRIVILTGKMDDTLVEWVMCAIGLGYRVEVQLTEFMAGEGSSPISRAESLSSHMAQKRGHHVDAADTSVAVATAQSIATDQTIRDMDNESVEQLRQSGVQIHWITDGSLPSMRKAEVTDVGA</sequence>
<dbReference type="RefSeq" id="WP_175382205.1">
    <property type="nucleotide sequence ID" value="NZ_CBCRYD010000004.1"/>
</dbReference>
<gene>
    <name evidence="3" type="ORF">HP548_15995</name>
</gene>
<feature type="transmembrane region" description="Helical" evidence="2">
    <location>
        <begin position="30"/>
        <end position="50"/>
    </location>
</feature>
<keyword evidence="2" id="KW-0472">Membrane</keyword>
<name>A0ABX2MNG2_9BACL</name>
<evidence type="ECO:0000256" key="2">
    <source>
        <dbReference type="SAM" id="Phobius"/>
    </source>
</evidence>
<dbReference type="EMBL" id="JABMCC010000111">
    <property type="protein sequence ID" value="NUU55574.1"/>
    <property type="molecule type" value="Genomic_DNA"/>
</dbReference>
<dbReference type="GeneID" id="97132227"/>
<dbReference type="PANTHER" id="PTHR34351">
    <property type="entry name" value="SLR1927 PROTEIN-RELATED"/>
    <property type="match status" value="1"/>
</dbReference>
<proteinExistence type="predicted"/>
<keyword evidence="4" id="KW-1185">Reference proteome</keyword>
<feature type="transmembrane region" description="Helical" evidence="2">
    <location>
        <begin position="7"/>
        <end position="24"/>
    </location>
</feature>
<organism evidence="3 4">
    <name type="scientific">Paenibacillus taichungensis</name>
    <dbReference type="NCBI Taxonomy" id="484184"/>
    <lineage>
        <taxon>Bacteria</taxon>
        <taxon>Bacillati</taxon>
        <taxon>Bacillota</taxon>
        <taxon>Bacilli</taxon>
        <taxon>Bacillales</taxon>
        <taxon>Paenibacillaceae</taxon>
        <taxon>Paenibacillus</taxon>
    </lineage>
</organism>